<organism evidence="7 8">
    <name type="scientific">Halogranum rubrum</name>
    <dbReference type="NCBI Taxonomy" id="553466"/>
    <lineage>
        <taxon>Archaea</taxon>
        <taxon>Methanobacteriati</taxon>
        <taxon>Methanobacteriota</taxon>
        <taxon>Stenosarchaea group</taxon>
        <taxon>Halobacteria</taxon>
        <taxon>Halobacteriales</taxon>
        <taxon>Haloferacaceae</taxon>
    </lineage>
</organism>
<dbReference type="SUPFAM" id="SSF51905">
    <property type="entry name" value="FAD/NAD(P)-binding domain"/>
    <property type="match status" value="2"/>
</dbReference>
<dbReference type="InterPro" id="IPR023753">
    <property type="entry name" value="FAD/NAD-binding_dom"/>
</dbReference>
<evidence type="ECO:0000256" key="2">
    <source>
        <dbReference type="ARBA" id="ARBA00005272"/>
    </source>
</evidence>
<reference evidence="8" key="1">
    <citation type="submission" date="2016-10" db="EMBL/GenBank/DDBJ databases">
        <authorList>
            <person name="Varghese N."/>
            <person name="Submissions S."/>
        </authorList>
    </citation>
    <scope>NUCLEOTIDE SEQUENCE [LARGE SCALE GENOMIC DNA]</scope>
    <source>
        <strain evidence="8">CGMCC 1.7738</strain>
    </source>
</reference>
<evidence type="ECO:0000313" key="8">
    <source>
        <dbReference type="Proteomes" id="UP000199607"/>
    </source>
</evidence>
<evidence type="ECO:0000256" key="5">
    <source>
        <dbReference type="ARBA" id="ARBA00023002"/>
    </source>
</evidence>
<keyword evidence="3" id="KW-0285">Flavoprotein</keyword>
<dbReference type="GO" id="GO:0003955">
    <property type="term" value="F:NAD(P)H dehydrogenase (quinone) activity"/>
    <property type="evidence" value="ECO:0007669"/>
    <property type="project" value="TreeGrafter"/>
</dbReference>
<comment type="similarity">
    <text evidence="2">Belongs to the NADH dehydrogenase family.</text>
</comment>
<evidence type="ECO:0000256" key="4">
    <source>
        <dbReference type="ARBA" id="ARBA00022827"/>
    </source>
</evidence>
<evidence type="ECO:0000313" key="7">
    <source>
        <dbReference type="EMBL" id="SFL22947.1"/>
    </source>
</evidence>
<name>A0A1I4G162_9EURY</name>
<dbReference type="Gene3D" id="3.50.50.100">
    <property type="match status" value="1"/>
</dbReference>
<evidence type="ECO:0000259" key="6">
    <source>
        <dbReference type="Pfam" id="PF07992"/>
    </source>
</evidence>
<evidence type="ECO:0000256" key="3">
    <source>
        <dbReference type="ARBA" id="ARBA00022630"/>
    </source>
</evidence>
<gene>
    <name evidence="7" type="ORF">SAMN04487950_2929</name>
</gene>
<dbReference type="PANTHER" id="PTHR42913">
    <property type="entry name" value="APOPTOSIS-INDUCING FACTOR 1"/>
    <property type="match status" value="1"/>
</dbReference>
<dbReference type="STRING" id="553466.SAMN04487950_2929"/>
<dbReference type="AlphaFoldDB" id="A0A1I4G162"/>
<dbReference type="InterPro" id="IPR051169">
    <property type="entry name" value="NADH-Q_oxidoreductase"/>
</dbReference>
<protein>
    <submittedName>
        <fullName evidence="7">NADH dehydrogenase</fullName>
    </submittedName>
</protein>
<dbReference type="PRINTS" id="PR00368">
    <property type="entry name" value="FADPNR"/>
</dbReference>
<comment type="cofactor">
    <cofactor evidence="1">
        <name>FAD</name>
        <dbReference type="ChEBI" id="CHEBI:57692"/>
    </cofactor>
</comment>
<keyword evidence="4" id="KW-0274">FAD</keyword>
<dbReference type="EMBL" id="FOTC01000003">
    <property type="protein sequence ID" value="SFL22947.1"/>
    <property type="molecule type" value="Genomic_DNA"/>
</dbReference>
<dbReference type="GO" id="GO:0019646">
    <property type="term" value="P:aerobic electron transport chain"/>
    <property type="evidence" value="ECO:0007669"/>
    <property type="project" value="TreeGrafter"/>
</dbReference>
<accession>A0A1I4G162</accession>
<dbReference type="Proteomes" id="UP000199607">
    <property type="component" value="Unassembled WGS sequence"/>
</dbReference>
<dbReference type="RefSeq" id="WP_089870159.1">
    <property type="nucleotide sequence ID" value="NZ_FOTC01000003.1"/>
</dbReference>
<keyword evidence="8" id="KW-1185">Reference proteome</keyword>
<evidence type="ECO:0000256" key="1">
    <source>
        <dbReference type="ARBA" id="ARBA00001974"/>
    </source>
</evidence>
<dbReference type="InterPro" id="IPR036188">
    <property type="entry name" value="FAD/NAD-bd_sf"/>
</dbReference>
<feature type="domain" description="FAD/NAD(P)-binding" evidence="6">
    <location>
        <begin position="3"/>
        <end position="290"/>
    </location>
</feature>
<dbReference type="Pfam" id="PF07992">
    <property type="entry name" value="Pyr_redox_2"/>
    <property type="match status" value="1"/>
</dbReference>
<sequence length="404" mass="43974">MTRVVVLGSGYAGCAAVQSLEAELDESDTEVVWVSKEPYHLVLHEVHRYIRNPGVRDHITVPVEEVKSDETTFVHAAVTGLDVEDRTVELDGAENLDYDYAVVCLGSQTAFFDVDGLREYAHTVKSLDDARRIREELRVAAREGTSDDPAQVVVGGAGLTGIQVAGEIAAWRDERDAPVDVHLLDEEDEIFAGHDHEFQGAIRNQLEAHDVDIETETAISSVDEETVHLDGADDRSYDVLVWAGGVTGQDALSDADVEKDHNRAYADATLKTSDERVFAIGDAALMHQDDENGPLTEGALWETVVNPDTDDVPPPTAEAAWEAGKHLGENVARDAEGRELAHWVYTNKGTLVSIGDAAVAHEVLGIPSNTFGGPAARNIKRAISARWLGTVSSWRRAARAWPEM</sequence>
<keyword evidence="5" id="KW-0560">Oxidoreductase</keyword>
<proteinExistence type="inferred from homology"/>
<dbReference type="PANTHER" id="PTHR42913:SF3">
    <property type="entry name" value="64 KDA MITOCHONDRIAL NADH DEHYDROGENASE (EUROFUNG)"/>
    <property type="match status" value="1"/>
</dbReference>